<dbReference type="Proteomes" id="UP000319671">
    <property type="component" value="Unassembled WGS sequence"/>
</dbReference>
<keyword evidence="3" id="KW-1185">Reference proteome</keyword>
<feature type="transmembrane region" description="Helical" evidence="1">
    <location>
        <begin position="68"/>
        <end position="84"/>
    </location>
</feature>
<evidence type="ECO:0000313" key="3">
    <source>
        <dbReference type="Proteomes" id="UP000319671"/>
    </source>
</evidence>
<dbReference type="Pfam" id="PF09578">
    <property type="entry name" value="Spore_YabQ"/>
    <property type="match status" value="1"/>
</dbReference>
<dbReference type="InterPro" id="IPR019074">
    <property type="entry name" value="YabQ"/>
</dbReference>
<dbReference type="EMBL" id="VIVN01000027">
    <property type="protein sequence ID" value="TWD89569.1"/>
    <property type="molecule type" value="Genomic_DNA"/>
</dbReference>
<sequence length="214" mass="25245">MTLSTQFLTMLSMIGMGSLFGAMFDTYQRFLNRPKQKAWIVFINDILFWVIQALIIFYTLFIVNSGELRFYIFIALLCGFAAYQALLKGIYLRLLEIGIQSVIAIYNFIRKMIQLLIYKPIVGLIQLLIVIILALGRGLLTLVKFVYKVLLFILKVILFPLQKTVLLFWKLLPKSLKKTVEKLYNKTAGNLKEIMNYINKWRDKWRDKWKRKKE</sequence>
<dbReference type="NCBIfam" id="TIGR02893">
    <property type="entry name" value="spore_yabQ"/>
    <property type="match status" value="1"/>
</dbReference>
<gene>
    <name evidence="2" type="ORF">FB550_12720</name>
</gene>
<name>A0A561CEB3_9BACI</name>
<keyword evidence="1" id="KW-1133">Transmembrane helix</keyword>
<proteinExistence type="predicted"/>
<dbReference type="AlphaFoldDB" id="A0A561CEB3"/>
<protein>
    <submittedName>
        <fullName evidence="2">Spore cortex biosynthesis protein YabQ</fullName>
    </submittedName>
</protein>
<organism evidence="2 3">
    <name type="scientific">Neobacillus bataviensis</name>
    <dbReference type="NCBI Taxonomy" id="220685"/>
    <lineage>
        <taxon>Bacteria</taxon>
        <taxon>Bacillati</taxon>
        <taxon>Bacillota</taxon>
        <taxon>Bacilli</taxon>
        <taxon>Bacillales</taxon>
        <taxon>Bacillaceae</taxon>
        <taxon>Neobacillus</taxon>
    </lineage>
</organism>
<feature type="transmembrane region" description="Helical" evidence="1">
    <location>
        <begin position="7"/>
        <end position="27"/>
    </location>
</feature>
<feature type="transmembrane region" description="Helical" evidence="1">
    <location>
        <begin position="90"/>
        <end position="109"/>
    </location>
</feature>
<feature type="transmembrane region" description="Helical" evidence="1">
    <location>
        <begin position="121"/>
        <end position="143"/>
    </location>
</feature>
<dbReference type="RefSeq" id="WP_144568564.1">
    <property type="nucleotide sequence ID" value="NZ_VIVN01000027.1"/>
</dbReference>
<accession>A0A561CEB3</accession>
<feature type="transmembrane region" description="Helical" evidence="1">
    <location>
        <begin position="39"/>
        <end position="61"/>
    </location>
</feature>
<evidence type="ECO:0000313" key="2">
    <source>
        <dbReference type="EMBL" id="TWD89569.1"/>
    </source>
</evidence>
<reference evidence="2 3" key="1">
    <citation type="submission" date="2019-06" db="EMBL/GenBank/DDBJ databases">
        <title>Sorghum-associated microbial communities from plants grown in Nebraska, USA.</title>
        <authorList>
            <person name="Schachtman D."/>
        </authorList>
    </citation>
    <scope>NUCLEOTIDE SEQUENCE [LARGE SCALE GENOMIC DNA]</scope>
    <source>
        <strain evidence="2 3">2482</strain>
    </source>
</reference>
<feature type="transmembrane region" description="Helical" evidence="1">
    <location>
        <begin position="149"/>
        <end position="169"/>
    </location>
</feature>
<evidence type="ECO:0000256" key="1">
    <source>
        <dbReference type="SAM" id="Phobius"/>
    </source>
</evidence>
<keyword evidence="1" id="KW-0812">Transmembrane</keyword>
<keyword evidence="1" id="KW-0472">Membrane</keyword>
<comment type="caution">
    <text evidence="2">The sequence shown here is derived from an EMBL/GenBank/DDBJ whole genome shotgun (WGS) entry which is preliminary data.</text>
</comment>